<dbReference type="KEGG" id="orp:MOP44_21070"/>
<accession>A0A9J7BKD8</accession>
<proteinExistence type="predicted"/>
<dbReference type="PANTHER" id="PTHR33495:SF2">
    <property type="entry name" value="ANTI-SIGMA FACTOR ANTAGONIST TM_1081-RELATED"/>
    <property type="match status" value="1"/>
</dbReference>
<dbReference type="GO" id="GO:0043856">
    <property type="term" value="F:anti-sigma factor antagonist activity"/>
    <property type="evidence" value="ECO:0007669"/>
    <property type="project" value="TreeGrafter"/>
</dbReference>
<dbReference type="CDD" id="cd07043">
    <property type="entry name" value="STAS_anti-anti-sigma_factors"/>
    <property type="match status" value="1"/>
</dbReference>
<organism evidence="2 3">
    <name type="scientific">Occallatibacter riparius</name>
    <dbReference type="NCBI Taxonomy" id="1002689"/>
    <lineage>
        <taxon>Bacteria</taxon>
        <taxon>Pseudomonadati</taxon>
        <taxon>Acidobacteriota</taxon>
        <taxon>Terriglobia</taxon>
        <taxon>Terriglobales</taxon>
        <taxon>Acidobacteriaceae</taxon>
        <taxon>Occallatibacter</taxon>
    </lineage>
</organism>
<protein>
    <submittedName>
        <fullName evidence="2">STAS domain-containing protein</fullName>
    </submittedName>
</protein>
<sequence>MATQAPPISLTVETERKPECIIVHLRGRLVSGVCSFLYNKVHCLIPDTKHIILDFTELEWVDSMGLGTLVRLYVASKSAGVKLQLINLGPKVKELLGLTNLLGIFAEMGEKGFTHF</sequence>
<dbReference type="PROSITE" id="PS50801">
    <property type="entry name" value="STAS"/>
    <property type="match status" value="1"/>
</dbReference>
<name>A0A9J7BKD8_9BACT</name>
<reference evidence="2" key="1">
    <citation type="submission" date="2021-04" db="EMBL/GenBank/DDBJ databases">
        <title>Phylogenetic analysis of Acidobacteriaceae.</title>
        <authorList>
            <person name="Qiu L."/>
            <person name="Zhang Q."/>
        </authorList>
    </citation>
    <scope>NUCLEOTIDE SEQUENCE</scope>
    <source>
        <strain evidence="2">DSM 25168</strain>
    </source>
</reference>
<dbReference type="RefSeq" id="WP_260792384.1">
    <property type="nucleotide sequence ID" value="NZ_CP093313.1"/>
</dbReference>
<feature type="domain" description="STAS" evidence="1">
    <location>
        <begin position="10"/>
        <end position="116"/>
    </location>
</feature>
<dbReference type="Proteomes" id="UP001059380">
    <property type="component" value="Chromosome"/>
</dbReference>
<dbReference type="Gene3D" id="3.30.750.24">
    <property type="entry name" value="STAS domain"/>
    <property type="match status" value="1"/>
</dbReference>
<dbReference type="Pfam" id="PF01740">
    <property type="entry name" value="STAS"/>
    <property type="match status" value="1"/>
</dbReference>
<gene>
    <name evidence="2" type="ORF">MOP44_21070</name>
</gene>
<dbReference type="InterPro" id="IPR002645">
    <property type="entry name" value="STAS_dom"/>
</dbReference>
<dbReference type="PANTHER" id="PTHR33495">
    <property type="entry name" value="ANTI-SIGMA FACTOR ANTAGONIST TM_1081-RELATED-RELATED"/>
    <property type="match status" value="1"/>
</dbReference>
<evidence type="ECO:0000259" key="1">
    <source>
        <dbReference type="PROSITE" id="PS50801"/>
    </source>
</evidence>
<dbReference type="InterPro" id="IPR036513">
    <property type="entry name" value="STAS_dom_sf"/>
</dbReference>
<keyword evidence="3" id="KW-1185">Reference proteome</keyword>
<evidence type="ECO:0000313" key="2">
    <source>
        <dbReference type="EMBL" id="UWZ83051.1"/>
    </source>
</evidence>
<dbReference type="SUPFAM" id="SSF52091">
    <property type="entry name" value="SpoIIaa-like"/>
    <property type="match status" value="1"/>
</dbReference>
<dbReference type="EMBL" id="CP093313">
    <property type="protein sequence ID" value="UWZ83051.1"/>
    <property type="molecule type" value="Genomic_DNA"/>
</dbReference>
<dbReference type="AlphaFoldDB" id="A0A9J7BKD8"/>
<evidence type="ECO:0000313" key="3">
    <source>
        <dbReference type="Proteomes" id="UP001059380"/>
    </source>
</evidence>